<dbReference type="AlphaFoldDB" id="A9UQE5"/>
<dbReference type="RefSeq" id="XP_001742793.1">
    <property type="nucleotide sequence ID" value="XM_001742741.1"/>
</dbReference>
<keyword evidence="1" id="KW-0813">Transport</keyword>
<organism evidence="3 4">
    <name type="scientific">Monosiga brevicollis</name>
    <name type="common">Choanoflagellate</name>
    <dbReference type="NCBI Taxonomy" id="81824"/>
    <lineage>
        <taxon>Eukaryota</taxon>
        <taxon>Choanoflagellata</taxon>
        <taxon>Craspedida</taxon>
        <taxon>Salpingoecidae</taxon>
        <taxon>Monosiga</taxon>
    </lineage>
</organism>
<dbReference type="PANTHER" id="PTHR10219:SF25">
    <property type="entry name" value="PLECKSTRIN HOMOLOGY DOMAIN-CONTAINING FAMILY A MEMBER 8"/>
    <property type="match status" value="1"/>
</dbReference>
<evidence type="ECO:0000313" key="3">
    <source>
        <dbReference type="EMBL" id="EDQ93031.1"/>
    </source>
</evidence>
<dbReference type="Pfam" id="PF08718">
    <property type="entry name" value="GLTP"/>
    <property type="match status" value="1"/>
</dbReference>
<dbReference type="GO" id="GO:0120009">
    <property type="term" value="P:intermembrane lipid transfer"/>
    <property type="evidence" value="ECO:0000318"/>
    <property type="project" value="GO_Central"/>
</dbReference>
<evidence type="ECO:0000259" key="2">
    <source>
        <dbReference type="Pfam" id="PF08718"/>
    </source>
</evidence>
<evidence type="ECO:0000256" key="1">
    <source>
        <dbReference type="ARBA" id="ARBA00022448"/>
    </source>
</evidence>
<name>A9UQE5_MONBE</name>
<dbReference type="InterPro" id="IPR014830">
    <property type="entry name" value="Glycolipid_transfer_prot_dom"/>
</dbReference>
<dbReference type="GO" id="GO:1902388">
    <property type="term" value="F:ceramide 1-phosphate transfer activity"/>
    <property type="evidence" value="ECO:0000318"/>
    <property type="project" value="GO_Central"/>
</dbReference>
<dbReference type="GO" id="GO:1902387">
    <property type="term" value="F:ceramide 1-phosphate binding"/>
    <property type="evidence" value="ECO:0000318"/>
    <property type="project" value="GO_Central"/>
</dbReference>
<gene>
    <name evidence="3" type="ORF">MONBRDRAFT_30960</name>
</gene>
<evidence type="ECO:0000313" key="4">
    <source>
        <dbReference type="Proteomes" id="UP000001357"/>
    </source>
</evidence>
<sequence length="198" mass="21445">MFFDQMNARFEDVPTDGGIATEPFLDACAALVPIFDALGSTAFAPIKSDINGNIKKLRGWHEKDPAGTATLEGMVTKEIDAKTTTASGSATDALLWLKRALSFISVFLRELVAGAEPATAATTAYGETLRKYHNFLVRGIFSVAMRACPTRKKLMDTLAGDSGADDAGVVERIRQFQTSFDPQLAQIDAFYQKNALDN</sequence>
<dbReference type="Proteomes" id="UP000001357">
    <property type="component" value="Unassembled WGS sequence"/>
</dbReference>
<dbReference type="OMA" id="EMHGAEW"/>
<feature type="domain" description="Glycolipid transfer protein" evidence="2">
    <location>
        <begin position="19"/>
        <end position="159"/>
    </location>
</feature>
<dbReference type="FunFam" id="1.10.3520.10:FF:000001">
    <property type="entry name" value="Pleckstrin domain-containing family A member 8"/>
    <property type="match status" value="1"/>
</dbReference>
<dbReference type="GO" id="GO:0005829">
    <property type="term" value="C:cytosol"/>
    <property type="evidence" value="ECO:0000318"/>
    <property type="project" value="GO_Central"/>
</dbReference>
<dbReference type="InterPro" id="IPR036497">
    <property type="entry name" value="GLTP_sf"/>
</dbReference>
<reference evidence="3 4" key="1">
    <citation type="journal article" date="2008" name="Nature">
        <title>The genome of the choanoflagellate Monosiga brevicollis and the origin of metazoans.</title>
        <authorList>
            <consortium name="JGI Sequencing"/>
            <person name="King N."/>
            <person name="Westbrook M.J."/>
            <person name="Young S.L."/>
            <person name="Kuo A."/>
            <person name="Abedin M."/>
            <person name="Chapman J."/>
            <person name="Fairclough S."/>
            <person name="Hellsten U."/>
            <person name="Isogai Y."/>
            <person name="Letunic I."/>
            <person name="Marr M."/>
            <person name="Pincus D."/>
            <person name="Putnam N."/>
            <person name="Rokas A."/>
            <person name="Wright K.J."/>
            <person name="Zuzow R."/>
            <person name="Dirks W."/>
            <person name="Good M."/>
            <person name="Goodstein D."/>
            <person name="Lemons D."/>
            <person name="Li W."/>
            <person name="Lyons J.B."/>
            <person name="Morris A."/>
            <person name="Nichols S."/>
            <person name="Richter D.J."/>
            <person name="Salamov A."/>
            <person name="Bork P."/>
            <person name="Lim W.A."/>
            <person name="Manning G."/>
            <person name="Miller W.T."/>
            <person name="McGinnis W."/>
            <person name="Shapiro H."/>
            <person name="Tjian R."/>
            <person name="Grigoriev I.V."/>
            <person name="Rokhsar D."/>
        </authorList>
    </citation>
    <scope>NUCLEOTIDE SEQUENCE [LARGE SCALE GENOMIC DNA]</scope>
    <source>
        <strain evidence="4">MX1 / ATCC 50154</strain>
    </source>
</reference>
<dbReference type="eggNOG" id="KOG3221">
    <property type="taxonomic scope" value="Eukaryota"/>
</dbReference>
<dbReference type="SUPFAM" id="SSF110004">
    <property type="entry name" value="Glycolipid transfer protein, GLTP"/>
    <property type="match status" value="1"/>
</dbReference>
<dbReference type="FunCoup" id="A9UQE5">
    <property type="interactions" value="770"/>
</dbReference>
<proteinExistence type="predicted"/>
<dbReference type="GO" id="GO:0035627">
    <property type="term" value="P:ceramide transport"/>
    <property type="evidence" value="ECO:0000318"/>
    <property type="project" value="GO_Central"/>
</dbReference>
<protein>
    <recommendedName>
        <fullName evidence="2">Glycolipid transfer protein domain-containing protein</fullName>
    </recommendedName>
</protein>
<dbReference type="PANTHER" id="PTHR10219">
    <property type="entry name" value="GLYCOLIPID TRANSFER PROTEIN-RELATED"/>
    <property type="match status" value="1"/>
</dbReference>
<dbReference type="EMBL" id="CH991543">
    <property type="protein sequence ID" value="EDQ93031.1"/>
    <property type="molecule type" value="Genomic_DNA"/>
</dbReference>
<dbReference type="Gene3D" id="1.10.3520.10">
    <property type="entry name" value="Glycolipid transfer protein"/>
    <property type="match status" value="1"/>
</dbReference>
<dbReference type="GeneID" id="5887350"/>
<dbReference type="InParanoid" id="A9UQE5"/>
<dbReference type="KEGG" id="mbr:MONBRDRAFT_30960"/>
<keyword evidence="4" id="KW-1185">Reference proteome</keyword>
<accession>A9UQE5</accession>
<dbReference type="STRING" id="81824.A9UQE5"/>